<reference evidence="3" key="1">
    <citation type="journal article" date="2006" name="PLoS Biol.">
        <title>Macronuclear genome sequence of the ciliate Tetrahymena thermophila, a model eukaryote.</title>
        <authorList>
            <person name="Eisen J.A."/>
            <person name="Coyne R.S."/>
            <person name="Wu M."/>
            <person name="Wu D."/>
            <person name="Thiagarajan M."/>
            <person name="Wortman J.R."/>
            <person name="Badger J.H."/>
            <person name="Ren Q."/>
            <person name="Amedeo P."/>
            <person name="Jones K.M."/>
            <person name="Tallon L.J."/>
            <person name="Delcher A.L."/>
            <person name="Salzberg S.L."/>
            <person name="Silva J.C."/>
            <person name="Haas B.J."/>
            <person name="Majoros W.H."/>
            <person name="Farzad M."/>
            <person name="Carlton J.M."/>
            <person name="Smith R.K. Jr."/>
            <person name="Garg J."/>
            <person name="Pearlman R.E."/>
            <person name="Karrer K.M."/>
            <person name="Sun L."/>
            <person name="Manning G."/>
            <person name="Elde N.C."/>
            <person name="Turkewitz A.P."/>
            <person name="Asai D.J."/>
            <person name="Wilkes D.E."/>
            <person name="Wang Y."/>
            <person name="Cai H."/>
            <person name="Collins K."/>
            <person name="Stewart B.A."/>
            <person name="Lee S.R."/>
            <person name="Wilamowska K."/>
            <person name="Weinberg Z."/>
            <person name="Ruzzo W.L."/>
            <person name="Wloga D."/>
            <person name="Gaertig J."/>
            <person name="Frankel J."/>
            <person name="Tsao C.-C."/>
            <person name="Gorovsky M.A."/>
            <person name="Keeling P.J."/>
            <person name="Waller R.F."/>
            <person name="Patron N.J."/>
            <person name="Cherry J.M."/>
            <person name="Stover N.A."/>
            <person name="Krieger C.J."/>
            <person name="del Toro C."/>
            <person name="Ryder H.F."/>
            <person name="Williamson S.C."/>
            <person name="Barbeau R.A."/>
            <person name="Hamilton E.P."/>
            <person name="Orias E."/>
        </authorList>
    </citation>
    <scope>NUCLEOTIDE SEQUENCE [LARGE SCALE GENOMIC DNA]</scope>
    <source>
        <strain evidence="3">SB210</strain>
    </source>
</reference>
<accession>Q236R6</accession>
<sequence length="302" mass="34243">MSSNKITFLLILLVTINAQNYIKYNKIIDENNQTNLTIRELQNNPNTSQDNEKCIAQNSSGLYCVQCQLNRVLPDCKSIDGHYFDKNCNENYSFVQGECECNGTCDNSELYYSSQLGKDLKSIVITFNQIIGVKKTTLNQINDGFALSYDNCSILAQQTQINYGLYGTRSSHSGCYIRQSQQYQFVIQLGEEMVLNNLAKPPQIDSSQILVFTGIPLYSPLKIGVSAITSQESLDMQIRAIPPICQFQSRSFSVSTSQTTEQNANLKKTILNIMQTFQAVQMQKDWSFQQNSRQKTLSQHFM</sequence>
<dbReference type="AlphaFoldDB" id="Q236R6"/>
<keyword evidence="1" id="KW-0732">Signal</keyword>
<name>Q236R6_TETTS</name>
<proteinExistence type="predicted"/>
<dbReference type="InParanoid" id="Q236R6"/>
<evidence type="ECO:0000313" key="3">
    <source>
        <dbReference type="Proteomes" id="UP000009168"/>
    </source>
</evidence>
<gene>
    <name evidence="2" type="ORF">TTHERM_00085320</name>
</gene>
<dbReference type="RefSeq" id="XP_001012679.2">
    <property type="nucleotide sequence ID" value="XM_001012679.2"/>
</dbReference>
<organism evidence="2 3">
    <name type="scientific">Tetrahymena thermophila (strain SB210)</name>
    <dbReference type="NCBI Taxonomy" id="312017"/>
    <lineage>
        <taxon>Eukaryota</taxon>
        <taxon>Sar</taxon>
        <taxon>Alveolata</taxon>
        <taxon>Ciliophora</taxon>
        <taxon>Intramacronucleata</taxon>
        <taxon>Oligohymenophorea</taxon>
        <taxon>Hymenostomatida</taxon>
        <taxon>Tetrahymenina</taxon>
        <taxon>Tetrahymenidae</taxon>
        <taxon>Tetrahymena</taxon>
    </lineage>
</organism>
<dbReference type="KEGG" id="tet:TTHERM_00085320"/>
<dbReference type="HOGENOM" id="CLU_246206_0_0_1"/>
<dbReference type="Proteomes" id="UP000009168">
    <property type="component" value="Unassembled WGS sequence"/>
</dbReference>
<dbReference type="EMBL" id="GG662749">
    <property type="protein sequence ID" value="EAR92434.2"/>
    <property type="molecule type" value="Genomic_DNA"/>
</dbReference>
<evidence type="ECO:0008006" key="4">
    <source>
        <dbReference type="Google" id="ProtNLM"/>
    </source>
</evidence>
<dbReference type="OrthoDB" id="5330228at2759"/>
<feature type="signal peptide" evidence="1">
    <location>
        <begin position="1"/>
        <end position="18"/>
    </location>
</feature>
<evidence type="ECO:0000313" key="2">
    <source>
        <dbReference type="EMBL" id="EAR92434.2"/>
    </source>
</evidence>
<protein>
    <recommendedName>
        <fullName evidence="4">Transmembrane protein</fullName>
    </recommendedName>
</protein>
<feature type="chain" id="PRO_5004201531" description="Transmembrane protein" evidence="1">
    <location>
        <begin position="19"/>
        <end position="302"/>
    </location>
</feature>
<dbReference type="GeneID" id="7824259"/>
<keyword evidence="3" id="KW-1185">Reference proteome</keyword>
<evidence type="ECO:0000256" key="1">
    <source>
        <dbReference type="SAM" id="SignalP"/>
    </source>
</evidence>